<dbReference type="AlphaFoldDB" id="A0AAW0HBL9"/>
<dbReference type="GO" id="GO:0060326">
    <property type="term" value="P:cell chemotaxis"/>
    <property type="evidence" value="ECO:0007669"/>
    <property type="project" value="TreeGrafter"/>
</dbReference>
<dbReference type="GO" id="GO:0007204">
    <property type="term" value="P:positive regulation of cytosolic calcium ion concentration"/>
    <property type="evidence" value="ECO:0007669"/>
    <property type="project" value="TreeGrafter"/>
</dbReference>
<feature type="domain" description="G-protein coupled receptors family 1 profile" evidence="9">
    <location>
        <begin position="89"/>
        <end position="262"/>
    </location>
</feature>
<comment type="caution">
    <text evidence="10">The sequence shown here is derived from an EMBL/GenBank/DDBJ whole genome shotgun (WGS) entry which is preliminary data.</text>
</comment>
<evidence type="ECO:0000256" key="6">
    <source>
        <dbReference type="ARBA" id="ARBA00023170"/>
    </source>
</evidence>
<feature type="transmembrane region" description="Helical" evidence="8">
    <location>
        <begin position="120"/>
        <end position="140"/>
    </location>
</feature>
<proteinExistence type="predicted"/>
<evidence type="ECO:0000256" key="4">
    <source>
        <dbReference type="ARBA" id="ARBA00023040"/>
    </source>
</evidence>
<reference evidence="10 11" key="1">
    <citation type="journal article" date="2023" name="bioRxiv">
        <title>Conserved and derived expression patterns and positive selection on dental genes reveal complex evolutionary context of ever-growing rodent molars.</title>
        <authorList>
            <person name="Calamari Z.T."/>
            <person name="Song A."/>
            <person name="Cohen E."/>
            <person name="Akter M."/>
            <person name="Roy R.D."/>
            <person name="Hallikas O."/>
            <person name="Christensen M.M."/>
            <person name="Li P."/>
            <person name="Marangoni P."/>
            <person name="Jernvall J."/>
            <person name="Klein O.D."/>
        </authorList>
    </citation>
    <scope>NUCLEOTIDE SEQUENCE [LARGE SCALE GENOMIC DNA]</scope>
    <source>
        <strain evidence="10">V071</strain>
    </source>
</reference>
<evidence type="ECO:0000256" key="1">
    <source>
        <dbReference type="ARBA" id="ARBA00004141"/>
    </source>
</evidence>
<dbReference type="PANTHER" id="PTHR10489">
    <property type="entry name" value="CELL ADHESION MOLECULE"/>
    <property type="match status" value="1"/>
</dbReference>
<dbReference type="SUPFAM" id="SSF81321">
    <property type="entry name" value="Family A G protein-coupled receptor-like"/>
    <property type="match status" value="1"/>
</dbReference>
<dbReference type="GO" id="GO:0009897">
    <property type="term" value="C:external side of plasma membrane"/>
    <property type="evidence" value="ECO:0007669"/>
    <property type="project" value="TreeGrafter"/>
</dbReference>
<keyword evidence="3 8" id="KW-1133">Transmembrane helix</keyword>
<dbReference type="GO" id="GO:0019722">
    <property type="term" value="P:calcium-mediated signaling"/>
    <property type="evidence" value="ECO:0007669"/>
    <property type="project" value="TreeGrafter"/>
</dbReference>
<evidence type="ECO:0000256" key="7">
    <source>
        <dbReference type="ARBA" id="ARBA00023224"/>
    </source>
</evidence>
<feature type="transmembrane region" description="Helical" evidence="8">
    <location>
        <begin position="89"/>
        <end position="108"/>
    </location>
</feature>
<evidence type="ECO:0000259" key="9">
    <source>
        <dbReference type="PROSITE" id="PS50262"/>
    </source>
</evidence>
<keyword evidence="6" id="KW-0675">Receptor</keyword>
<dbReference type="Pfam" id="PF00001">
    <property type="entry name" value="7tm_1"/>
    <property type="match status" value="2"/>
</dbReference>
<accession>A0AAW0HBL9</accession>
<dbReference type="EMBL" id="JBBHLL010000659">
    <property type="protein sequence ID" value="KAK7798815.1"/>
    <property type="molecule type" value="Genomic_DNA"/>
</dbReference>
<evidence type="ECO:0000256" key="8">
    <source>
        <dbReference type="SAM" id="Phobius"/>
    </source>
</evidence>
<evidence type="ECO:0000256" key="2">
    <source>
        <dbReference type="ARBA" id="ARBA00022692"/>
    </source>
</evidence>
<evidence type="ECO:0000313" key="10">
    <source>
        <dbReference type="EMBL" id="KAK7798815.1"/>
    </source>
</evidence>
<dbReference type="GO" id="GO:0006955">
    <property type="term" value="P:immune response"/>
    <property type="evidence" value="ECO:0007669"/>
    <property type="project" value="TreeGrafter"/>
</dbReference>
<name>A0AAW0HBL9_MYOGA</name>
<keyword evidence="7" id="KW-0807">Transducer</keyword>
<keyword evidence="5 8" id="KW-0472">Membrane</keyword>
<evidence type="ECO:0000256" key="5">
    <source>
        <dbReference type="ARBA" id="ARBA00023136"/>
    </source>
</evidence>
<dbReference type="PRINTS" id="PR00237">
    <property type="entry name" value="GPCRRHODOPSN"/>
</dbReference>
<evidence type="ECO:0000256" key="3">
    <source>
        <dbReference type="ARBA" id="ARBA00022989"/>
    </source>
</evidence>
<keyword evidence="11" id="KW-1185">Reference proteome</keyword>
<organism evidence="10 11">
    <name type="scientific">Myodes glareolus</name>
    <name type="common">Bank vole</name>
    <name type="synonym">Clethrionomys glareolus</name>
    <dbReference type="NCBI Taxonomy" id="447135"/>
    <lineage>
        <taxon>Eukaryota</taxon>
        <taxon>Metazoa</taxon>
        <taxon>Chordata</taxon>
        <taxon>Craniata</taxon>
        <taxon>Vertebrata</taxon>
        <taxon>Euteleostomi</taxon>
        <taxon>Mammalia</taxon>
        <taxon>Eutheria</taxon>
        <taxon>Euarchontoglires</taxon>
        <taxon>Glires</taxon>
        <taxon>Rodentia</taxon>
        <taxon>Myomorpha</taxon>
        <taxon>Muroidea</taxon>
        <taxon>Cricetidae</taxon>
        <taxon>Arvicolinae</taxon>
        <taxon>Myodes</taxon>
    </lineage>
</organism>
<dbReference type="PROSITE" id="PS50262">
    <property type="entry name" value="G_PROTEIN_RECEP_F1_2"/>
    <property type="match status" value="1"/>
</dbReference>
<evidence type="ECO:0000313" key="11">
    <source>
        <dbReference type="Proteomes" id="UP001488838"/>
    </source>
</evidence>
<feature type="transmembrane region" description="Helical" evidence="8">
    <location>
        <begin position="47"/>
        <end position="69"/>
    </location>
</feature>
<sequence length="356" mass="39322">MSRLQQPLMPYNGHINSSASLPTIFWVNGSGDSVLSIEGAAMPIQVLALRGSLALADLGLALALPFAWATESALDSHWPFRNSPDTPALSIHTSTFLITALNVARYWVLAMVVRPGRHLSIFQICVVTLAVWVAAALVTVPTAIFGAEDTGWGHTSYRGWFWPSLCPWAPSPPASYLLLLASLQCPQPPQWQDSRVAARSVCVLVASFVLCWFPNHAECTPGILVEFYLVPWDSTFYTIRTYVFPVITRLAHSNSCLNPVLCSLLRRQPQQVLSSVFRDPWSRLWPQSQACVEEVALKEVSGRRAPREWTNPKGLLDEGCSLDVPFSELYREQNPQILGRSCALSQSAGFQGKSDL</sequence>
<dbReference type="InterPro" id="IPR017452">
    <property type="entry name" value="GPCR_Rhodpsn_7TM"/>
</dbReference>
<keyword evidence="4" id="KW-0297">G-protein coupled receptor</keyword>
<gene>
    <name evidence="10" type="ORF">U0070_009179</name>
</gene>
<keyword evidence="2 8" id="KW-0812">Transmembrane</keyword>
<dbReference type="InterPro" id="IPR000276">
    <property type="entry name" value="GPCR_Rhodpsn"/>
</dbReference>
<protein>
    <recommendedName>
        <fullName evidence="9">G-protein coupled receptors family 1 profile domain-containing protein</fullName>
    </recommendedName>
</protein>
<dbReference type="GO" id="GO:0019957">
    <property type="term" value="F:C-C chemokine binding"/>
    <property type="evidence" value="ECO:0007669"/>
    <property type="project" value="TreeGrafter"/>
</dbReference>
<dbReference type="GO" id="GO:0016493">
    <property type="term" value="F:C-C chemokine receptor activity"/>
    <property type="evidence" value="ECO:0007669"/>
    <property type="project" value="TreeGrafter"/>
</dbReference>
<dbReference type="InterPro" id="IPR050119">
    <property type="entry name" value="CCR1-9-like"/>
</dbReference>
<dbReference type="Gene3D" id="1.20.1070.10">
    <property type="entry name" value="Rhodopsin 7-helix transmembrane proteins"/>
    <property type="match status" value="2"/>
</dbReference>
<dbReference type="Proteomes" id="UP001488838">
    <property type="component" value="Unassembled WGS sequence"/>
</dbReference>
<comment type="subcellular location">
    <subcellularLocation>
        <location evidence="1">Membrane</location>
        <topology evidence="1">Multi-pass membrane protein</topology>
    </subcellularLocation>
</comment>
<dbReference type="PANTHER" id="PTHR10489:SF951">
    <property type="entry name" value="RELAXIN FAMILY PEPTIDE_INSL5 RECEPTOR 4"/>
    <property type="match status" value="1"/>
</dbReference>